<evidence type="ECO:0000259" key="9">
    <source>
        <dbReference type="Pfam" id="PF00913"/>
    </source>
</evidence>
<feature type="chain" id="PRO_5004057635" evidence="8">
    <location>
        <begin position="25"/>
        <end position="468"/>
    </location>
</feature>
<reference evidence="10" key="1">
    <citation type="submission" date="2013-02" db="EMBL/GenBank/DDBJ databases">
        <authorList>
            <person name="Cross G.A.M."/>
            <person name="Kim H.-S."/>
            <person name="Wickstead B."/>
        </authorList>
    </citation>
    <scope>NUCLEOTIDE SEQUENCE</scope>
    <source>
        <strain evidence="10">Lister 427</strain>
    </source>
</reference>
<dbReference type="VEuPathDB" id="TriTrypDB:Tb427_000234100"/>
<keyword evidence="4" id="KW-0472">Membrane</keyword>
<feature type="signal peptide" evidence="8">
    <location>
        <begin position="1"/>
        <end position="24"/>
    </location>
</feature>
<evidence type="ECO:0000256" key="6">
    <source>
        <dbReference type="ARBA" id="ARBA00023288"/>
    </source>
</evidence>
<feature type="domain" description="Trypanosome variant surface glycoprotein A-type N-terminal" evidence="9">
    <location>
        <begin position="35"/>
        <end position="396"/>
    </location>
</feature>
<keyword evidence="3" id="KW-0336">GPI-anchor</keyword>
<evidence type="ECO:0000256" key="4">
    <source>
        <dbReference type="ARBA" id="ARBA00023136"/>
    </source>
</evidence>
<evidence type="ECO:0000256" key="8">
    <source>
        <dbReference type="SAM" id="SignalP"/>
    </source>
</evidence>
<evidence type="ECO:0000256" key="2">
    <source>
        <dbReference type="ARBA" id="ARBA00022475"/>
    </source>
</evidence>
<dbReference type="AlphaFoldDB" id="M4SVN6"/>
<sequence>MSFNSPKWIFFATLALTITTVSQAIAFHDLTTTPKTPCNTASRLDRVITKTTTDIERQRKAIAEANVQLLKLLVASASGNEERRALYLPVVAAAASAIDEAQKKLEAIAPKALQTIQQLAELKGTQDLIAEIEDMELTSVASAAPADGTNINAGGQLLITPFNQDKTKFHKDSRPTPPASTPITTIHNHAPIAIATIQQATRSRTPTDGTRPCCGGSPGTHPTNNCGGTLTTGCNTAFAISPGKLLQIQIRKRGVTSTTNWDYTSTEQQDKTELQSKSYVEAKIKKLKAVETEISKLTFTADALTDGSLINTQAFEVALLAQINSAAKFSEKEKHATQLENAKKNIYGSADNSFNKKIWTTLNGITLDAAATQSEKGEKLENINDLDKLGSALSYYMAKKEPASTPTKECVSQKETTNCNEINDKTQCNTKDGCKYNEKDSTCENTPAKTTESGDPTSKCFEKKKQED</sequence>
<comment type="subcellular location">
    <subcellularLocation>
        <location evidence="1">Cell membrane</location>
        <topology evidence="1">Lipid-anchor</topology>
        <topology evidence="1">GPI-anchor</topology>
    </subcellularLocation>
</comment>
<dbReference type="Gene3D" id="3.90.150.10">
    <property type="entry name" value="Variant Surface Glycoprotein, subunit A domain 1"/>
    <property type="match status" value="1"/>
</dbReference>
<evidence type="ECO:0000256" key="7">
    <source>
        <dbReference type="SAM" id="MobiDB-lite"/>
    </source>
</evidence>
<dbReference type="GO" id="GO:0005886">
    <property type="term" value="C:plasma membrane"/>
    <property type="evidence" value="ECO:0007669"/>
    <property type="project" value="UniProtKB-SubCell"/>
</dbReference>
<dbReference type="GO" id="GO:0042783">
    <property type="term" value="P:symbiont-mediated evasion of host immune response"/>
    <property type="evidence" value="ECO:0007669"/>
    <property type="project" value="InterPro"/>
</dbReference>
<evidence type="ECO:0000256" key="1">
    <source>
        <dbReference type="ARBA" id="ARBA00004609"/>
    </source>
</evidence>
<keyword evidence="5" id="KW-0325">Glycoprotein</keyword>
<dbReference type="EMBL" id="KC612668">
    <property type="protein sequence ID" value="AGH60099.1"/>
    <property type="molecule type" value="Genomic_DNA"/>
</dbReference>
<dbReference type="GO" id="GO:0098552">
    <property type="term" value="C:side of membrane"/>
    <property type="evidence" value="ECO:0007669"/>
    <property type="project" value="UniProtKB-KW"/>
</dbReference>
<keyword evidence="2" id="KW-1003">Cell membrane</keyword>
<accession>M4SVN6</accession>
<evidence type="ECO:0000313" key="10">
    <source>
        <dbReference type="EMBL" id="AGH60099.1"/>
    </source>
</evidence>
<reference evidence="10" key="2">
    <citation type="journal article" date="2014" name="Mol. Biochem. Parasitol.">
        <title>Capturing the variant surface glycoprotein repertoire (the VSGnome) of Trypanosoma brucei Lister 427.</title>
        <authorList>
            <person name="Cross G.A."/>
            <person name="Kim H.S."/>
            <person name="Wickstead B."/>
        </authorList>
    </citation>
    <scope>NUCLEOTIDE SEQUENCE</scope>
    <source>
        <strain evidence="10">Lister 427</strain>
    </source>
</reference>
<proteinExistence type="predicted"/>
<keyword evidence="8" id="KW-0732">Signal</keyword>
<feature type="compositionally biased region" description="Polar residues" evidence="7">
    <location>
        <begin position="443"/>
        <end position="456"/>
    </location>
</feature>
<dbReference type="SUPFAM" id="SSF58087">
    <property type="entry name" value="Variant surface glycoprotein (N-terminal domain)"/>
    <property type="match status" value="1"/>
</dbReference>
<dbReference type="InterPro" id="IPR001812">
    <property type="entry name" value="Trypano_VSG_A_N_dom"/>
</dbReference>
<evidence type="ECO:0000256" key="3">
    <source>
        <dbReference type="ARBA" id="ARBA00022622"/>
    </source>
</evidence>
<feature type="region of interest" description="Disordered" evidence="7">
    <location>
        <begin position="437"/>
        <end position="468"/>
    </location>
</feature>
<dbReference type="Gene3D" id="1.10.470.10">
    <property type="entry name" value="Variant Surface Glycoprotein, subunit A, domain 2"/>
    <property type="match status" value="1"/>
</dbReference>
<organism evidence="10">
    <name type="scientific">Trypanosoma brucei</name>
    <dbReference type="NCBI Taxonomy" id="5691"/>
    <lineage>
        <taxon>Eukaryota</taxon>
        <taxon>Discoba</taxon>
        <taxon>Euglenozoa</taxon>
        <taxon>Kinetoplastea</taxon>
        <taxon>Metakinetoplastina</taxon>
        <taxon>Trypanosomatida</taxon>
        <taxon>Trypanosomatidae</taxon>
        <taxon>Trypanosoma</taxon>
    </lineage>
</organism>
<name>M4SVN6_9TRYP</name>
<evidence type="ECO:0000256" key="5">
    <source>
        <dbReference type="ARBA" id="ARBA00023180"/>
    </source>
</evidence>
<dbReference type="Pfam" id="PF00913">
    <property type="entry name" value="Trypan_glycop"/>
    <property type="match status" value="1"/>
</dbReference>
<protein>
    <submittedName>
        <fullName evidence="10">Variant surface glycoprotein 1160</fullName>
    </submittedName>
</protein>
<keyword evidence="6" id="KW-0449">Lipoprotein</keyword>